<name>A0A8K0X848_9PEZI</name>
<keyword evidence="4" id="KW-1185">Reference proteome</keyword>
<evidence type="ECO:0000259" key="2">
    <source>
        <dbReference type="PROSITE" id="PS50011"/>
    </source>
</evidence>
<dbReference type="Proteomes" id="UP000813385">
    <property type="component" value="Unassembled WGS sequence"/>
</dbReference>
<dbReference type="GO" id="GO:0005524">
    <property type="term" value="F:ATP binding"/>
    <property type="evidence" value="ECO:0007669"/>
    <property type="project" value="InterPro"/>
</dbReference>
<dbReference type="OrthoDB" id="4846833at2759"/>
<feature type="region of interest" description="Disordered" evidence="1">
    <location>
        <begin position="492"/>
        <end position="593"/>
    </location>
</feature>
<dbReference type="EMBL" id="JAGPXD010000002">
    <property type="protein sequence ID" value="KAH7369284.1"/>
    <property type="molecule type" value="Genomic_DNA"/>
</dbReference>
<dbReference type="InterPro" id="IPR008271">
    <property type="entry name" value="Ser/Thr_kinase_AS"/>
</dbReference>
<organism evidence="3 4">
    <name type="scientific">Plectosphaerella cucumerina</name>
    <dbReference type="NCBI Taxonomy" id="40658"/>
    <lineage>
        <taxon>Eukaryota</taxon>
        <taxon>Fungi</taxon>
        <taxon>Dikarya</taxon>
        <taxon>Ascomycota</taxon>
        <taxon>Pezizomycotina</taxon>
        <taxon>Sordariomycetes</taxon>
        <taxon>Hypocreomycetidae</taxon>
        <taxon>Glomerellales</taxon>
        <taxon>Plectosphaerellaceae</taxon>
        <taxon>Plectosphaerella</taxon>
    </lineage>
</organism>
<accession>A0A8K0X848</accession>
<dbReference type="AlphaFoldDB" id="A0A8K0X848"/>
<dbReference type="PROSITE" id="PS00108">
    <property type="entry name" value="PROTEIN_KINASE_ST"/>
    <property type="match status" value="1"/>
</dbReference>
<dbReference type="InterPro" id="IPR000719">
    <property type="entry name" value="Prot_kinase_dom"/>
</dbReference>
<evidence type="ECO:0000313" key="4">
    <source>
        <dbReference type="Proteomes" id="UP000813385"/>
    </source>
</evidence>
<protein>
    <recommendedName>
        <fullName evidence="2">Protein kinase domain-containing protein</fullName>
    </recommendedName>
</protein>
<dbReference type="GO" id="GO:0004672">
    <property type="term" value="F:protein kinase activity"/>
    <property type="evidence" value="ECO:0007669"/>
    <property type="project" value="InterPro"/>
</dbReference>
<dbReference type="PROSITE" id="PS50011">
    <property type="entry name" value="PROTEIN_KINASE_DOM"/>
    <property type="match status" value="1"/>
</dbReference>
<dbReference type="Gene3D" id="1.10.510.10">
    <property type="entry name" value="Transferase(Phosphotransferase) domain 1"/>
    <property type="match status" value="1"/>
</dbReference>
<dbReference type="SUPFAM" id="SSF56112">
    <property type="entry name" value="Protein kinase-like (PK-like)"/>
    <property type="match status" value="1"/>
</dbReference>
<feature type="compositionally biased region" description="Polar residues" evidence="1">
    <location>
        <begin position="518"/>
        <end position="544"/>
    </location>
</feature>
<dbReference type="InterPro" id="IPR011009">
    <property type="entry name" value="Kinase-like_dom_sf"/>
</dbReference>
<comment type="caution">
    <text evidence="3">The sequence shown here is derived from an EMBL/GenBank/DDBJ whole genome shotgun (WGS) entry which is preliminary data.</text>
</comment>
<proteinExistence type="predicted"/>
<evidence type="ECO:0000313" key="3">
    <source>
        <dbReference type="EMBL" id="KAH7369284.1"/>
    </source>
</evidence>
<feature type="domain" description="Protein kinase" evidence="2">
    <location>
        <begin position="104"/>
        <end position="521"/>
    </location>
</feature>
<evidence type="ECO:0000256" key="1">
    <source>
        <dbReference type="SAM" id="MobiDB-lite"/>
    </source>
</evidence>
<gene>
    <name evidence="3" type="ORF">B0T11DRAFT_72230</name>
</gene>
<reference evidence="3" key="1">
    <citation type="journal article" date="2021" name="Nat. Commun.">
        <title>Genetic determinants of endophytism in the Arabidopsis root mycobiome.</title>
        <authorList>
            <person name="Mesny F."/>
            <person name="Miyauchi S."/>
            <person name="Thiergart T."/>
            <person name="Pickel B."/>
            <person name="Atanasova L."/>
            <person name="Karlsson M."/>
            <person name="Huettel B."/>
            <person name="Barry K.W."/>
            <person name="Haridas S."/>
            <person name="Chen C."/>
            <person name="Bauer D."/>
            <person name="Andreopoulos W."/>
            <person name="Pangilinan J."/>
            <person name="LaButti K."/>
            <person name="Riley R."/>
            <person name="Lipzen A."/>
            <person name="Clum A."/>
            <person name="Drula E."/>
            <person name="Henrissat B."/>
            <person name="Kohler A."/>
            <person name="Grigoriev I.V."/>
            <person name="Martin F.M."/>
            <person name="Hacquard S."/>
        </authorList>
    </citation>
    <scope>NUCLEOTIDE SEQUENCE</scope>
    <source>
        <strain evidence="3">MPI-CAGE-AT-0016</strain>
    </source>
</reference>
<feature type="compositionally biased region" description="Polar residues" evidence="1">
    <location>
        <begin position="575"/>
        <end position="593"/>
    </location>
</feature>
<sequence length="593" mass="66327">MASSSSASRSEANVPCEGYLYGPGKDLKIQFLRPFQPFGDSWYETFFDTDETYGKVEDISNMSTEDYIFTKRSRVREQAPALARTPEHAADYLGFTTEKAALRIIGGLSMSTGLGAQVLLCNVLTAPADLWKAMGFSDRDFPQRLVAKVFDPLYFPKMDSWSRHNDVVSMADKAFAHEAAAYMELHHFRKVKPIIDELVPKFYGTFSVRLADHDKSRRRNVRMVLMEYIPGETIFDMSVAESNAQGVMVLNPPADVSAELALEAFERVLRGISAMEHVGVFHQDIKPFNVIVSLQQANKGTKKTETRLRRVVMVDFDVSRVSRYTKEKEHFLQGLDKPLHPTARFFLGALHSFAGWYPAEWLTECHKREDELAADEGYVEEGEHGIDTDKRLLKWEEWACKTMAAKDFTMAREAEDLAYKHRIEREAAEAREAAKAAEAKEKRAAWAESLAAHWQAKTEDAAQAAGRTTHAQMAQFETDARPATAAELEKAIATQAPRSLKRRPESLDLTGTKGDEQNPMQPSTPTATSFSQTNTADPDVQQESPSKRQKTADLRATTASMTPVANVFGQMGFDTPTNKATQEPDSPSQADGR</sequence>